<dbReference type="EMBL" id="JABFAA010368974">
    <property type="protein sequence ID" value="MBA0703225.1"/>
    <property type="molecule type" value="Genomic_DNA"/>
</dbReference>
<sequence length="60" mass="6587">MLSHKFSENVLDATNKFEKLITNKKEIDGLPTTALGLAAQRIVSNASSGNLDNIPIINRY</sequence>
<organism evidence="1 2">
    <name type="scientific">Gossypium aridum</name>
    <name type="common">American cotton</name>
    <name type="synonym">Erioxylum aridum</name>
    <dbReference type="NCBI Taxonomy" id="34290"/>
    <lineage>
        <taxon>Eukaryota</taxon>
        <taxon>Viridiplantae</taxon>
        <taxon>Streptophyta</taxon>
        <taxon>Embryophyta</taxon>
        <taxon>Tracheophyta</taxon>
        <taxon>Spermatophyta</taxon>
        <taxon>Magnoliopsida</taxon>
        <taxon>eudicotyledons</taxon>
        <taxon>Gunneridae</taxon>
        <taxon>Pentapetalae</taxon>
        <taxon>rosids</taxon>
        <taxon>malvids</taxon>
        <taxon>Malvales</taxon>
        <taxon>Malvaceae</taxon>
        <taxon>Malvoideae</taxon>
        <taxon>Gossypium</taxon>
    </lineage>
</organism>
<protein>
    <submittedName>
        <fullName evidence="1">Uncharacterized protein</fullName>
    </submittedName>
</protein>
<accession>A0A7J8YUL8</accession>
<evidence type="ECO:0000313" key="1">
    <source>
        <dbReference type="EMBL" id="MBA0703225.1"/>
    </source>
</evidence>
<comment type="caution">
    <text evidence="1">The sequence shown here is derived from an EMBL/GenBank/DDBJ whole genome shotgun (WGS) entry which is preliminary data.</text>
</comment>
<reference evidence="1 2" key="1">
    <citation type="journal article" date="2019" name="Genome Biol. Evol.">
        <title>Insights into the evolution of the New World diploid cottons (Gossypium, subgenus Houzingenia) based on genome sequencing.</title>
        <authorList>
            <person name="Grover C.E."/>
            <person name="Arick M.A. 2nd"/>
            <person name="Thrash A."/>
            <person name="Conover J.L."/>
            <person name="Sanders W.S."/>
            <person name="Peterson D.G."/>
            <person name="Frelichowski J.E."/>
            <person name="Scheffler J.A."/>
            <person name="Scheffler B.E."/>
            <person name="Wendel J.F."/>
        </authorList>
    </citation>
    <scope>NUCLEOTIDE SEQUENCE [LARGE SCALE GENOMIC DNA]</scope>
    <source>
        <strain evidence="1">185</strain>
        <tissue evidence="1">Leaf</tissue>
    </source>
</reference>
<dbReference type="Proteomes" id="UP000593577">
    <property type="component" value="Unassembled WGS sequence"/>
</dbReference>
<name>A0A7J8YUL8_GOSAI</name>
<evidence type="ECO:0000313" key="2">
    <source>
        <dbReference type="Proteomes" id="UP000593577"/>
    </source>
</evidence>
<keyword evidence="2" id="KW-1185">Reference proteome</keyword>
<proteinExistence type="predicted"/>
<dbReference type="AlphaFoldDB" id="A0A7J8YUL8"/>
<gene>
    <name evidence="1" type="ORF">Goari_020391</name>
</gene>